<feature type="transmembrane region" description="Helical" evidence="17">
    <location>
        <begin position="416"/>
        <end position="442"/>
    </location>
</feature>
<feature type="transmembrane region" description="Helical" evidence="17">
    <location>
        <begin position="151"/>
        <end position="169"/>
    </location>
</feature>
<dbReference type="Pfam" id="PF00361">
    <property type="entry name" value="Proton_antipo_M"/>
    <property type="match status" value="1"/>
</dbReference>
<feature type="transmembrane region" description="Helical" evidence="17">
    <location>
        <begin position="552"/>
        <end position="570"/>
    </location>
</feature>
<comment type="similarity">
    <text evidence="17">Belongs to the complex I subunit 5 family.</text>
</comment>
<keyword evidence="8" id="KW-0999">Mitochondrion inner membrane</keyword>
<evidence type="ECO:0000256" key="17">
    <source>
        <dbReference type="RuleBase" id="RU003404"/>
    </source>
</evidence>
<evidence type="ECO:0000256" key="7">
    <source>
        <dbReference type="ARBA" id="ARBA00022692"/>
    </source>
</evidence>
<organism evidence="21">
    <name type="scientific">Limulus polyphemus</name>
    <name type="common">Atlantic horseshoe crab</name>
    <dbReference type="NCBI Taxonomy" id="6850"/>
    <lineage>
        <taxon>Eukaryota</taxon>
        <taxon>Metazoa</taxon>
        <taxon>Ecdysozoa</taxon>
        <taxon>Arthropoda</taxon>
        <taxon>Chelicerata</taxon>
        <taxon>Merostomata</taxon>
        <taxon>Xiphosura</taxon>
        <taxon>Limulidae</taxon>
        <taxon>Limulus</taxon>
    </lineage>
</organism>
<feature type="domain" description="NADH dehydrogenase subunit 5 C-terminal" evidence="20">
    <location>
        <begin position="393"/>
        <end position="568"/>
    </location>
</feature>
<feature type="transmembrane region" description="Helical" evidence="17">
    <location>
        <begin position="487"/>
        <end position="506"/>
    </location>
</feature>
<feature type="transmembrane region" description="Helical" evidence="17">
    <location>
        <begin position="112"/>
        <end position="130"/>
    </location>
</feature>
<dbReference type="InterPro" id="IPR001516">
    <property type="entry name" value="Proton_antipo_N"/>
</dbReference>
<evidence type="ECO:0000259" key="20">
    <source>
        <dbReference type="Pfam" id="PF06455"/>
    </source>
</evidence>
<keyword evidence="6" id="KW-0679">Respiratory chain</keyword>
<evidence type="ECO:0000256" key="14">
    <source>
        <dbReference type="ARBA" id="ARBA00023128"/>
    </source>
</evidence>
<dbReference type="GO" id="GO:0008137">
    <property type="term" value="F:NADH dehydrogenase (ubiquinone) activity"/>
    <property type="evidence" value="ECO:0007669"/>
    <property type="project" value="UniProtKB-EC"/>
</dbReference>
<evidence type="ECO:0000256" key="3">
    <source>
        <dbReference type="ARBA" id="ARBA00012944"/>
    </source>
</evidence>
<evidence type="ECO:0000256" key="8">
    <source>
        <dbReference type="ARBA" id="ARBA00022792"/>
    </source>
</evidence>
<feature type="transmembrane region" description="Helical" evidence="17">
    <location>
        <begin position="215"/>
        <end position="233"/>
    </location>
</feature>
<geneLocation type="mitochondrion" evidence="21"/>
<feature type="domain" description="NADH-Ubiquinone oxidoreductase (complex I) chain 5 N-terminal" evidence="19">
    <location>
        <begin position="41"/>
        <end position="89"/>
    </location>
</feature>
<feature type="transmembrane region" description="Helical" evidence="17">
    <location>
        <begin position="373"/>
        <end position="395"/>
    </location>
</feature>
<comment type="catalytic activity">
    <reaction evidence="16 17">
        <text>a ubiquinone + NADH + 5 H(+)(in) = a ubiquinol + NAD(+) + 4 H(+)(out)</text>
        <dbReference type="Rhea" id="RHEA:29091"/>
        <dbReference type="Rhea" id="RHEA-COMP:9565"/>
        <dbReference type="Rhea" id="RHEA-COMP:9566"/>
        <dbReference type="ChEBI" id="CHEBI:15378"/>
        <dbReference type="ChEBI" id="CHEBI:16389"/>
        <dbReference type="ChEBI" id="CHEBI:17976"/>
        <dbReference type="ChEBI" id="CHEBI:57540"/>
        <dbReference type="ChEBI" id="CHEBI:57945"/>
        <dbReference type="EC" id="7.1.1.2"/>
    </reaction>
</comment>
<protein>
    <recommendedName>
        <fullName evidence="4 17">NADH-ubiquinone oxidoreductase chain 5</fullName>
        <ecNumber evidence="3 17">7.1.1.2</ecNumber>
    </recommendedName>
</protein>
<comment type="subcellular location">
    <subcellularLocation>
        <location evidence="2">Mitochondrion inner membrane</location>
        <topology evidence="2">Multi-pass membrane protein</topology>
    </subcellularLocation>
</comment>
<dbReference type="EMBL" id="JX983598">
    <property type="protein sequence ID" value="AFY64341.1"/>
    <property type="molecule type" value="Genomic_DNA"/>
</dbReference>
<evidence type="ECO:0000256" key="11">
    <source>
        <dbReference type="ARBA" id="ARBA00022989"/>
    </source>
</evidence>
<evidence type="ECO:0000256" key="1">
    <source>
        <dbReference type="ARBA" id="ARBA00003257"/>
    </source>
</evidence>
<evidence type="ECO:0000256" key="15">
    <source>
        <dbReference type="ARBA" id="ARBA00023136"/>
    </source>
</evidence>
<keyword evidence="14 17" id="KW-0496">Mitochondrion</keyword>
<feature type="transmembrane region" description="Helical" evidence="17">
    <location>
        <begin position="7"/>
        <end position="36"/>
    </location>
</feature>
<comment type="function">
    <text evidence="17">Core subunit of the mitochondrial membrane respiratory chain NADH dehydrogenase (Complex I) which catalyzes electron transfer from NADH through the respiratory chain, using ubiquinone as an electron acceptor. Essential for the catalytic activity and assembly of complex I.</text>
</comment>
<evidence type="ECO:0000259" key="18">
    <source>
        <dbReference type="Pfam" id="PF00361"/>
    </source>
</evidence>
<sequence length="571" mass="64566">MFWSVYGLWALFLLLMFVMFFSFSLFFIFSDFAVFVEYYLFSMNGCSVEFMMVFDWVSLMFLSFVMLISSVVVFYSEEYMEGDENLNRFCYLVLLFVLSMGLLILSPNLISILLGWDGLGLVSYCLVIYYQNNRSLNAGMITVLSNRIGDVGILIGIVWMLNFGNWNYFSYVLLEDMGSEFYWVGGCVVLAALTKSAQIPFSAWLPAAMAAPTPVSALVHSSTLVTAGVYLLIRLSQYFSVGVFSCVLMFISCMTMFMSGLGANYEMDMKKVIALSTLSQLGVMMLSISFGYWKLAYFHMLTHALFKALLFLCAGSVIHSSGGAQDLRYMGGMIEFSPVVGSCFNIANLSLCGIPFLAGFYSKDLILENVSFFNFNFFIFIFFSVSIGLTACYSFRLFFYIMGRNFFMFFSNFGEGSIVSVSIIFLSFWAVIMGSTLMWILFPVPCFVFVPIFYSIVGILCVIVGLWMGLILWGVSGSYLFLTGKSVSHFLGLMWFLPWLSSNPLLSKLSLGGYFLKSDLSWGEWMGPQGIFEGMVIGSSIFQWFQDNNLKMYLVSFAIWVIIFTFLMLML</sequence>
<evidence type="ECO:0000313" key="21">
    <source>
        <dbReference type="EMBL" id="AFY64341.1"/>
    </source>
</evidence>
<name>K9S3V2_LIMPO</name>
<dbReference type="GO" id="GO:0042773">
    <property type="term" value="P:ATP synthesis coupled electron transport"/>
    <property type="evidence" value="ECO:0007669"/>
    <property type="project" value="InterPro"/>
</dbReference>
<evidence type="ECO:0000256" key="2">
    <source>
        <dbReference type="ARBA" id="ARBA00004448"/>
    </source>
</evidence>
<feature type="transmembrane region" description="Helical" evidence="17">
    <location>
        <begin position="239"/>
        <end position="260"/>
    </location>
</feature>
<evidence type="ECO:0000256" key="9">
    <source>
        <dbReference type="ARBA" id="ARBA00022967"/>
    </source>
</evidence>
<dbReference type="Pfam" id="PF06455">
    <property type="entry name" value="NADH5_C"/>
    <property type="match status" value="1"/>
</dbReference>
<reference evidence="21" key="1">
    <citation type="submission" date="2012-10" db="EMBL/GenBank/DDBJ databases">
        <authorList>
            <person name="Chabot C.C."/>
            <person name="Cooper M.B."/>
        </authorList>
    </citation>
    <scope>NUCLEOTIDE SEQUENCE</scope>
    <source>
        <strain evidence="21">GBM001</strain>
    </source>
</reference>
<evidence type="ECO:0000256" key="10">
    <source>
        <dbReference type="ARBA" id="ARBA00022982"/>
    </source>
</evidence>
<keyword evidence="5 17" id="KW-0813">Transport</keyword>
<dbReference type="PANTHER" id="PTHR42829">
    <property type="entry name" value="NADH-UBIQUINONE OXIDOREDUCTASE CHAIN 5"/>
    <property type="match status" value="1"/>
</dbReference>
<evidence type="ECO:0000256" key="12">
    <source>
        <dbReference type="ARBA" id="ARBA00023027"/>
    </source>
</evidence>
<evidence type="ECO:0000256" key="13">
    <source>
        <dbReference type="ARBA" id="ARBA00023075"/>
    </source>
</evidence>
<keyword evidence="10" id="KW-0249">Electron transport</keyword>
<evidence type="ECO:0000256" key="6">
    <source>
        <dbReference type="ARBA" id="ARBA00022660"/>
    </source>
</evidence>
<keyword evidence="15 17" id="KW-0472">Membrane</keyword>
<evidence type="ECO:0000259" key="19">
    <source>
        <dbReference type="Pfam" id="PF00662"/>
    </source>
</evidence>
<dbReference type="GO" id="GO:0003954">
    <property type="term" value="F:NADH dehydrogenase activity"/>
    <property type="evidence" value="ECO:0007669"/>
    <property type="project" value="TreeGrafter"/>
</dbReference>
<gene>
    <name evidence="21" type="primary">ND5</name>
</gene>
<dbReference type="InterPro" id="IPR010934">
    <property type="entry name" value="NADH_DH_su5_C"/>
</dbReference>
<feature type="domain" description="NADH:quinone oxidoreductase/Mrp antiporter transmembrane" evidence="18">
    <location>
        <begin position="106"/>
        <end position="386"/>
    </location>
</feature>
<dbReference type="InterPro" id="IPR003945">
    <property type="entry name" value="NU5C-like"/>
</dbReference>
<dbReference type="OrthoDB" id="10069788at2759"/>
<feature type="transmembrane region" description="Helical" evidence="17">
    <location>
        <begin position="448"/>
        <end position="475"/>
    </location>
</feature>
<feature type="transmembrane region" description="Helical" evidence="17">
    <location>
        <begin position="339"/>
        <end position="361"/>
    </location>
</feature>
<dbReference type="PRINTS" id="PR01435">
    <property type="entry name" value="NPOXDRDTASE5"/>
</dbReference>
<keyword evidence="11 17" id="KW-1133">Transmembrane helix</keyword>
<dbReference type="EC" id="7.1.1.2" evidence="3 17"/>
<comment type="function">
    <text evidence="1">Core subunit of the mitochondrial membrane respiratory chain NADH dehydrogenase (Complex I) that is believed to belong to the minimal assembly required for catalysis. Complex I functions in the transfer of electrons from NADH to the respiratory chain. The immediate electron acceptor for the enzyme is believed to be ubiquinone.</text>
</comment>
<dbReference type="GO" id="GO:0015990">
    <property type="term" value="P:electron transport coupled proton transport"/>
    <property type="evidence" value="ECO:0007669"/>
    <property type="project" value="TreeGrafter"/>
</dbReference>
<feature type="transmembrane region" description="Helical" evidence="17">
    <location>
        <begin position="296"/>
        <end position="318"/>
    </location>
</feature>
<evidence type="ECO:0000256" key="5">
    <source>
        <dbReference type="ARBA" id="ARBA00022448"/>
    </source>
</evidence>
<dbReference type="PANTHER" id="PTHR42829:SF2">
    <property type="entry name" value="NADH-UBIQUINONE OXIDOREDUCTASE CHAIN 5"/>
    <property type="match status" value="1"/>
</dbReference>
<evidence type="ECO:0000256" key="4">
    <source>
        <dbReference type="ARBA" id="ARBA00021096"/>
    </source>
</evidence>
<dbReference type="GO" id="GO:0005743">
    <property type="term" value="C:mitochondrial inner membrane"/>
    <property type="evidence" value="ECO:0007669"/>
    <property type="project" value="UniProtKB-SubCell"/>
</dbReference>
<dbReference type="PRINTS" id="PR01434">
    <property type="entry name" value="NADHDHGNASE5"/>
</dbReference>
<keyword evidence="7 17" id="KW-0812">Transmembrane</keyword>
<dbReference type="Pfam" id="PF00662">
    <property type="entry name" value="Proton_antipo_N"/>
    <property type="match status" value="1"/>
</dbReference>
<accession>K9S3V2</accession>
<dbReference type="InterPro" id="IPR001750">
    <property type="entry name" value="ND/Mrp_TM"/>
</dbReference>
<dbReference type="AlphaFoldDB" id="K9S3V2"/>
<proteinExistence type="inferred from homology"/>
<feature type="transmembrane region" description="Helical" evidence="17">
    <location>
        <begin position="88"/>
        <end position="106"/>
    </location>
</feature>
<evidence type="ECO:0000256" key="16">
    <source>
        <dbReference type="ARBA" id="ARBA00049551"/>
    </source>
</evidence>
<keyword evidence="12 17" id="KW-0520">NAD</keyword>
<feature type="transmembrane region" description="Helical" evidence="17">
    <location>
        <begin position="56"/>
        <end position="76"/>
    </location>
</feature>
<keyword evidence="9" id="KW-1278">Translocase</keyword>
<keyword evidence="13 17" id="KW-0830">Ubiquinone</keyword>